<dbReference type="InterPro" id="IPR045853">
    <property type="entry name" value="Pep_chain_release_fac_I_sf"/>
</dbReference>
<dbReference type="EMBL" id="MEXR01000047">
    <property type="protein sequence ID" value="OGD08865.1"/>
    <property type="molecule type" value="Genomic_DNA"/>
</dbReference>
<dbReference type="GO" id="GO:0005737">
    <property type="term" value="C:cytoplasm"/>
    <property type="evidence" value="ECO:0007669"/>
    <property type="project" value="UniProtKB-SubCell"/>
</dbReference>
<comment type="caution">
    <text evidence="8">The sequence shown here is derived from an EMBL/GenBank/DDBJ whole genome shotgun (WGS) entry which is preliminary data.</text>
</comment>
<reference evidence="8 9" key="1">
    <citation type="journal article" date="2016" name="Nat. Commun.">
        <title>Thousands of microbial genomes shed light on interconnected biogeochemical processes in an aquifer system.</title>
        <authorList>
            <person name="Anantharaman K."/>
            <person name="Brown C.T."/>
            <person name="Hug L.A."/>
            <person name="Sharon I."/>
            <person name="Castelle C.J."/>
            <person name="Probst A.J."/>
            <person name="Thomas B.C."/>
            <person name="Singh A."/>
            <person name="Wilkins M.J."/>
            <person name="Karaoz U."/>
            <person name="Brodie E.L."/>
            <person name="Williams K.H."/>
            <person name="Hubbard S.S."/>
            <person name="Banfield J.F."/>
        </authorList>
    </citation>
    <scope>NUCLEOTIDE SEQUENCE [LARGE SCALE GENOMIC DNA]</scope>
</reference>
<feature type="modified residue" description="N5-methylglutamine" evidence="4">
    <location>
        <position position="245"/>
    </location>
</feature>
<dbReference type="Gene3D" id="3.30.160.20">
    <property type="match status" value="1"/>
</dbReference>
<dbReference type="Pfam" id="PF03462">
    <property type="entry name" value="PCRF"/>
    <property type="match status" value="1"/>
</dbReference>
<dbReference type="Gene3D" id="1.20.58.410">
    <property type="entry name" value="Release factor"/>
    <property type="match status" value="1"/>
</dbReference>
<evidence type="ECO:0000256" key="5">
    <source>
        <dbReference type="NCBIfam" id="TIGR00020"/>
    </source>
</evidence>
<dbReference type="PROSITE" id="PS00745">
    <property type="entry name" value="RF_PROK_I"/>
    <property type="match status" value="1"/>
</dbReference>
<evidence type="ECO:0000256" key="1">
    <source>
        <dbReference type="ARBA" id="ARBA00010835"/>
    </source>
</evidence>
<accession>A0A1F4ZR83</accession>
<keyword evidence="2 4" id="KW-0488">Methylation</keyword>
<dbReference type="HAMAP" id="MF_00094">
    <property type="entry name" value="Rel_fac_2"/>
    <property type="match status" value="1"/>
</dbReference>
<comment type="function">
    <text evidence="4">Peptide chain release factor 2 directs the termination of translation in response to the peptide chain termination codons UGA and UAA.</text>
</comment>
<dbReference type="AlphaFoldDB" id="A0A1F4ZR83"/>
<dbReference type="PANTHER" id="PTHR43116:SF3">
    <property type="entry name" value="CLASS I PEPTIDE CHAIN RELEASE FACTOR"/>
    <property type="match status" value="1"/>
</dbReference>
<dbReference type="Pfam" id="PF00472">
    <property type="entry name" value="RF-1"/>
    <property type="match status" value="1"/>
</dbReference>
<dbReference type="Gene3D" id="3.30.70.1660">
    <property type="match status" value="1"/>
</dbReference>
<name>A0A1F4ZR83_9BACT</name>
<dbReference type="InterPro" id="IPR004374">
    <property type="entry name" value="PrfB"/>
</dbReference>
<evidence type="ECO:0000256" key="6">
    <source>
        <dbReference type="SAM" id="Coils"/>
    </source>
</evidence>
<evidence type="ECO:0000259" key="7">
    <source>
        <dbReference type="PROSITE" id="PS00745"/>
    </source>
</evidence>
<comment type="similarity">
    <text evidence="1 4">Belongs to the prokaryotic/mitochondrial release factor family.</text>
</comment>
<feature type="coiled-coil region" evidence="6">
    <location>
        <begin position="51"/>
        <end position="108"/>
    </location>
</feature>
<gene>
    <name evidence="4" type="primary">prfB</name>
    <name evidence="8" type="ORF">A2397_00995</name>
</gene>
<dbReference type="InterPro" id="IPR005139">
    <property type="entry name" value="PCRF"/>
</dbReference>
<dbReference type="STRING" id="1797263.A2397_00995"/>
<keyword evidence="4" id="KW-0963">Cytoplasm</keyword>
<organism evidence="8 9">
    <name type="scientific">Candidatus Amesbacteria bacterium RIFOXYB1_FULL_44_23</name>
    <dbReference type="NCBI Taxonomy" id="1797263"/>
    <lineage>
        <taxon>Bacteria</taxon>
        <taxon>Candidatus Amesiibacteriota</taxon>
    </lineage>
</organism>
<dbReference type="GO" id="GO:0016149">
    <property type="term" value="F:translation release factor activity, codon specific"/>
    <property type="evidence" value="ECO:0007669"/>
    <property type="project" value="UniProtKB-UniRule"/>
</dbReference>
<dbReference type="PANTHER" id="PTHR43116">
    <property type="entry name" value="PEPTIDE CHAIN RELEASE FACTOR 2"/>
    <property type="match status" value="1"/>
</dbReference>
<proteinExistence type="inferred from homology"/>
<evidence type="ECO:0000313" key="9">
    <source>
        <dbReference type="Proteomes" id="UP000176424"/>
    </source>
</evidence>
<feature type="domain" description="Prokaryotic-type class I peptide chain release factors" evidence="7">
    <location>
        <begin position="238"/>
        <end position="254"/>
    </location>
</feature>
<dbReference type="InterPro" id="IPR000352">
    <property type="entry name" value="Pep_chain_release_fac_I"/>
</dbReference>
<dbReference type="SUPFAM" id="SSF75620">
    <property type="entry name" value="Release factor"/>
    <property type="match status" value="1"/>
</dbReference>
<dbReference type="SMART" id="SM00937">
    <property type="entry name" value="PCRF"/>
    <property type="match status" value="1"/>
</dbReference>
<keyword evidence="3 4" id="KW-0648">Protein biosynthesis</keyword>
<evidence type="ECO:0000256" key="2">
    <source>
        <dbReference type="ARBA" id="ARBA00022481"/>
    </source>
</evidence>
<protein>
    <recommendedName>
        <fullName evidence="4 5">Peptide chain release factor 2</fullName>
        <shortName evidence="4">RF-2</shortName>
    </recommendedName>
</protein>
<keyword evidence="6" id="KW-0175">Coiled coil</keyword>
<evidence type="ECO:0000256" key="4">
    <source>
        <dbReference type="HAMAP-Rule" id="MF_00094"/>
    </source>
</evidence>
<dbReference type="Proteomes" id="UP000176424">
    <property type="component" value="Unassembled WGS sequence"/>
</dbReference>
<sequence>MAELLKDLLVDLKTRLEQIRVKVDLPALEKNIRELEASSMHPDFWSDQQHAQATMKRLAFLQDQLKQVQNLGSELDESAGLVDLMGENEETQKHVNRLKRQLEKLEISTFLNGPYDQSNAILSLKAGQGGTEAMDWVAMLLRMYLKFCENRGWAVEVIDEAPGEEAGYKSVTLTVSGPYAYGYLAGEQGTHRLVRQSPFNADNLRQTSFALAEVLPELPEMDSQIDIKPDDLEFEAFRSQGKGGQNVNKVSTAVRLTHRPTGITVTCQTQRQQEQNRKIALGLLKAKLWQIEQEKRSSQEKNLKGVYKAASWGNQIRSYVLHPYKMVKDLRTAVETSQAEWILDGNLDEFIEAEVRLLNK</sequence>
<evidence type="ECO:0000256" key="3">
    <source>
        <dbReference type="ARBA" id="ARBA00022917"/>
    </source>
</evidence>
<comment type="subcellular location">
    <subcellularLocation>
        <location evidence="4">Cytoplasm</location>
    </subcellularLocation>
</comment>
<dbReference type="NCBIfam" id="TIGR00020">
    <property type="entry name" value="prfB"/>
    <property type="match status" value="1"/>
</dbReference>
<evidence type="ECO:0000313" key="8">
    <source>
        <dbReference type="EMBL" id="OGD08865.1"/>
    </source>
</evidence>
<comment type="PTM">
    <text evidence="4">Methylated by PrmC. Methylation increases the termination efficiency of RF2.</text>
</comment>